<protein>
    <submittedName>
        <fullName evidence="2">Type VI secretion system-associated FHA domain protein TagH</fullName>
    </submittedName>
</protein>
<dbReference type="InterPro" id="IPR017735">
    <property type="entry name" value="T6SS_FHA"/>
</dbReference>
<dbReference type="Pfam" id="PF20232">
    <property type="entry name" value="T6SS_FHA_C"/>
    <property type="match status" value="1"/>
</dbReference>
<dbReference type="Proteomes" id="UP000652427">
    <property type="component" value="Unassembled WGS sequence"/>
</dbReference>
<dbReference type="PROSITE" id="PS50006">
    <property type="entry name" value="FHA_DOMAIN"/>
    <property type="match status" value="1"/>
</dbReference>
<keyword evidence="3" id="KW-1185">Reference proteome</keyword>
<dbReference type="RefSeq" id="WP_176277888.1">
    <property type="nucleotide sequence ID" value="NZ_JABWMH010000001.1"/>
</dbReference>
<evidence type="ECO:0000313" key="2">
    <source>
        <dbReference type="EMBL" id="NVD26309.1"/>
    </source>
</evidence>
<dbReference type="InterPro" id="IPR046883">
    <property type="entry name" value="T6SS_FHA_C"/>
</dbReference>
<organism evidence="2 3">
    <name type="scientific">Parasphingorhabdus flavimaris</name>
    <dbReference type="NCBI Taxonomy" id="266812"/>
    <lineage>
        <taxon>Bacteria</taxon>
        <taxon>Pseudomonadati</taxon>
        <taxon>Pseudomonadota</taxon>
        <taxon>Alphaproteobacteria</taxon>
        <taxon>Sphingomonadales</taxon>
        <taxon>Sphingomonadaceae</taxon>
        <taxon>Parasphingorhabdus</taxon>
    </lineage>
</organism>
<reference evidence="2 3" key="1">
    <citation type="submission" date="2020-06" db="EMBL/GenBank/DDBJ databases">
        <authorList>
            <person name="Kim S.-J."/>
            <person name="Park S.-J."/>
        </authorList>
    </citation>
    <scope>NUCLEOTIDE SEQUENCE [LARGE SCALE GENOMIC DNA]</scope>
    <source>
        <strain evidence="2 3">SW-151</strain>
    </source>
</reference>
<dbReference type="Gene3D" id="2.60.200.20">
    <property type="match status" value="1"/>
</dbReference>
<dbReference type="SMART" id="SM00240">
    <property type="entry name" value="FHA"/>
    <property type="match status" value="1"/>
</dbReference>
<feature type="domain" description="FHA" evidence="1">
    <location>
        <begin position="26"/>
        <end position="76"/>
    </location>
</feature>
<dbReference type="InterPro" id="IPR008984">
    <property type="entry name" value="SMAD_FHA_dom_sf"/>
</dbReference>
<name>A0ABX2MXZ5_9SPHN</name>
<comment type="caution">
    <text evidence="2">The sequence shown here is derived from an EMBL/GenBank/DDBJ whole genome shotgun (WGS) entry which is preliminary data.</text>
</comment>
<sequence>MLILRLFNKADPASPVDARIIEDDPITIGRDRSSDWMIADPDNQISRVHCSVQNWNNRLVLTDTSSNGVFLKNGEKRIARNSPHSLEPGQRFYLGNYFIEVALPPEEEVSDKTMIGRTDAFADHAEAAASPHAASHSSEQPADGALLAAFCRGARIDVSALVEEDSVAIMERAGSIYREVLTGMSRLVQERAKSREVHSMDRTTIGSADNNPFKWAPGQNLSVDLLKENRAGFLPADEAIQLCFQDIDAHMRATEIAIDGAVQGLLAALSPDILASEIDAGFGFKSQKAKSWDHFVNVHGNLSVDAGERQQAYQPSFRQSYSQALISDPDRTIT</sequence>
<dbReference type="SUPFAM" id="SSF49879">
    <property type="entry name" value="SMAD/FHA domain"/>
    <property type="match status" value="1"/>
</dbReference>
<accession>A0ABX2MXZ5</accession>
<dbReference type="CDD" id="cd00060">
    <property type="entry name" value="FHA"/>
    <property type="match status" value="1"/>
</dbReference>
<gene>
    <name evidence="2" type="primary">tagH</name>
    <name evidence="2" type="ORF">HUO14_00155</name>
</gene>
<dbReference type="NCBIfam" id="TIGR03354">
    <property type="entry name" value="VI_FHA"/>
    <property type="match status" value="1"/>
</dbReference>
<proteinExistence type="predicted"/>
<evidence type="ECO:0000313" key="3">
    <source>
        <dbReference type="Proteomes" id="UP000652427"/>
    </source>
</evidence>
<dbReference type="InterPro" id="IPR000253">
    <property type="entry name" value="FHA_dom"/>
</dbReference>
<evidence type="ECO:0000259" key="1">
    <source>
        <dbReference type="PROSITE" id="PS50006"/>
    </source>
</evidence>
<dbReference type="EMBL" id="JABWMH010000001">
    <property type="protein sequence ID" value="NVD26309.1"/>
    <property type="molecule type" value="Genomic_DNA"/>
</dbReference>
<dbReference type="Pfam" id="PF00498">
    <property type="entry name" value="FHA"/>
    <property type="match status" value="1"/>
</dbReference>